<feature type="domain" description="Methanolan biosynthesis EpsI" evidence="1">
    <location>
        <begin position="10"/>
        <end position="211"/>
    </location>
</feature>
<gene>
    <name evidence="2" type="ORF">KP004_11455</name>
</gene>
<dbReference type="NCBIfam" id="TIGR02914">
    <property type="entry name" value="EpsI_fam"/>
    <property type="match status" value="1"/>
</dbReference>
<name>A0ABX8J0V9_9BACT</name>
<dbReference type="Pfam" id="PF11984">
    <property type="entry name" value="DUF3485"/>
    <property type="match status" value="1"/>
</dbReference>
<dbReference type="EMBL" id="CP076723">
    <property type="protein sequence ID" value="QWV91849.1"/>
    <property type="molecule type" value="Genomic_DNA"/>
</dbReference>
<evidence type="ECO:0000313" key="3">
    <source>
        <dbReference type="Proteomes" id="UP000683557"/>
    </source>
</evidence>
<proteinExistence type="predicted"/>
<accession>A0ABX8J0V9</accession>
<dbReference type="Proteomes" id="UP000683557">
    <property type="component" value="Chromosome"/>
</dbReference>
<evidence type="ECO:0000259" key="1">
    <source>
        <dbReference type="Pfam" id="PF11984"/>
    </source>
</evidence>
<sequence length="217" mass="23851">MIGTKVFLFALVLLVCAGTAAGFIAARPRVVVVRTNLEKLPMTIGDYRGIDDVFPELVYRELNADQHVYRHYRNADGQVVTLYIGYYGTAKGGRTGHNPYACLPGAGAAIVDTGTVTLKQQGRPEPVPVNYVLARKDGASTVMLHWYQTAGTKVVATGWRQNLERFKGRVLRNRNDGAFVEVYMAAPDAMVPSAKKTTGAFAEKVMNLLPGYWPVER</sequence>
<dbReference type="InterPro" id="IPR014263">
    <property type="entry name" value="Methanolan_biosynth_EpsI"/>
</dbReference>
<organism evidence="2 3">
    <name type="scientific">Geomonas oryzisoli</name>
    <dbReference type="NCBI Taxonomy" id="2847992"/>
    <lineage>
        <taxon>Bacteria</taxon>
        <taxon>Pseudomonadati</taxon>
        <taxon>Thermodesulfobacteriota</taxon>
        <taxon>Desulfuromonadia</taxon>
        <taxon>Geobacterales</taxon>
        <taxon>Geobacteraceae</taxon>
        <taxon>Geomonas</taxon>
    </lineage>
</organism>
<dbReference type="RefSeq" id="WP_216798679.1">
    <property type="nucleotide sequence ID" value="NZ_CP076723.1"/>
</dbReference>
<protein>
    <submittedName>
        <fullName evidence="2">EpsI family protein</fullName>
    </submittedName>
</protein>
<reference evidence="2 3" key="1">
    <citation type="submission" date="2021-06" db="EMBL/GenBank/DDBJ databases">
        <title>Gemonas diversity in paddy soil.</title>
        <authorList>
            <person name="Liu G."/>
        </authorList>
    </citation>
    <scope>NUCLEOTIDE SEQUENCE [LARGE SCALE GENOMIC DNA]</scope>
    <source>
        <strain evidence="2 3">RG10</strain>
    </source>
</reference>
<evidence type="ECO:0000313" key="2">
    <source>
        <dbReference type="EMBL" id="QWV91849.1"/>
    </source>
</evidence>
<keyword evidence="3" id="KW-1185">Reference proteome</keyword>